<evidence type="ECO:0000256" key="1">
    <source>
        <dbReference type="ARBA" id="ARBA00004167"/>
    </source>
</evidence>
<name>A0A8S4Q2R2_OWEFU</name>
<feature type="compositionally biased region" description="Polar residues" evidence="9">
    <location>
        <begin position="778"/>
        <end position="790"/>
    </location>
</feature>
<protein>
    <recommendedName>
        <fullName evidence="11">KASH5-like coiled-coil domain-containing protein</fullName>
    </recommendedName>
</protein>
<dbReference type="EMBL" id="CAIIXF020000011">
    <property type="protein sequence ID" value="CAH1798815.1"/>
    <property type="molecule type" value="Genomic_DNA"/>
</dbReference>
<dbReference type="OrthoDB" id="10062605at2759"/>
<dbReference type="Pfam" id="PF14662">
    <property type="entry name" value="KASH_CCD"/>
    <property type="match status" value="1"/>
</dbReference>
<keyword evidence="6 8" id="KW-0175">Coiled coil</keyword>
<dbReference type="PANTHER" id="PTHR15352">
    <property type="entry name" value="LYMPHOID-RESTRICTED MEMBRANE PROTEIN, JAW1"/>
    <property type="match status" value="1"/>
</dbReference>
<evidence type="ECO:0000313" key="13">
    <source>
        <dbReference type="Proteomes" id="UP000749559"/>
    </source>
</evidence>
<feature type="region of interest" description="Disordered" evidence="9">
    <location>
        <begin position="128"/>
        <end position="173"/>
    </location>
</feature>
<evidence type="ECO:0000256" key="7">
    <source>
        <dbReference type="ARBA" id="ARBA00023136"/>
    </source>
</evidence>
<comment type="caution">
    <text evidence="12">The sequence shown here is derived from an EMBL/GenBank/DDBJ whole genome shotgun (WGS) entry which is preliminary data.</text>
</comment>
<evidence type="ECO:0000313" key="12">
    <source>
        <dbReference type="EMBL" id="CAH1798815.1"/>
    </source>
</evidence>
<dbReference type="GO" id="GO:0005737">
    <property type="term" value="C:cytoplasm"/>
    <property type="evidence" value="ECO:0007669"/>
    <property type="project" value="UniProtKB-SubCell"/>
</dbReference>
<evidence type="ECO:0000256" key="6">
    <source>
        <dbReference type="ARBA" id="ARBA00023054"/>
    </source>
</evidence>
<feature type="coiled-coil region" evidence="8">
    <location>
        <begin position="861"/>
        <end position="1007"/>
    </location>
</feature>
<comment type="subcellular location">
    <subcellularLocation>
        <location evidence="2">Cytoplasm</location>
    </subcellularLocation>
    <subcellularLocation>
        <location evidence="1">Membrane</location>
        <topology evidence="1">Single-pass membrane protein</topology>
    </subcellularLocation>
</comment>
<feature type="transmembrane region" description="Helical" evidence="10">
    <location>
        <begin position="1348"/>
        <end position="1367"/>
    </location>
</feature>
<feature type="compositionally biased region" description="Polar residues" evidence="9">
    <location>
        <begin position="128"/>
        <end position="146"/>
    </location>
</feature>
<proteinExistence type="predicted"/>
<feature type="coiled-coil region" evidence="8">
    <location>
        <begin position="549"/>
        <end position="597"/>
    </location>
</feature>
<reference evidence="12" key="1">
    <citation type="submission" date="2022-03" db="EMBL/GenBank/DDBJ databases">
        <authorList>
            <person name="Martin C."/>
        </authorList>
    </citation>
    <scope>NUCLEOTIDE SEQUENCE</scope>
</reference>
<feature type="compositionally biased region" description="Polar residues" evidence="9">
    <location>
        <begin position="55"/>
        <end position="100"/>
    </location>
</feature>
<keyword evidence="7 10" id="KW-0472">Membrane</keyword>
<feature type="region of interest" description="Disordered" evidence="9">
    <location>
        <begin position="21"/>
        <end position="116"/>
    </location>
</feature>
<feature type="compositionally biased region" description="Low complexity" evidence="9">
    <location>
        <begin position="739"/>
        <end position="772"/>
    </location>
</feature>
<keyword evidence="13" id="KW-1185">Reference proteome</keyword>
<evidence type="ECO:0000256" key="5">
    <source>
        <dbReference type="ARBA" id="ARBA00022989"/>
    </source>
</evidence>
<keyword evidence="4 10" id="KW-0812">Transmembrane</keyword>
<feature type="coiled-coil region" evidence="8">
    <location>
        <begin position="399"/>
        <end position="513"/>
    </location>
</feature>
<evidence type="ECO:0000256" key="8">
    <source>
        <dbReference type="SAM" id="Coils"/>
    </source>
</evidence>
<feature type="region of interest" description="Disordered" evidence="9">
    <location>
        <begin position="290"/>
        <end position="310"/>
    </location>
</feature>
<evidence type="ECO:0000256" key="4">
    <source>
        <dbReference type="ARBA" id="ARBA00022692"/>
    </source>
</evidence>
<feature type="compositionally biased region" description="Polar residues" evidence="9">
    <location>
        <begin position="21"/>
        <end position="31"/>
    </location>
</feature>
<dbReference type="PANTHER" id="PTHR15352:SF1">
    <property type="entry name" value="KASH5-LIKE COILED-COIL DOMAIN-CONTAINING PROTEIN"/>
    <property type="match status" value="1"/>
</dbReference>
<evidence type="ECO:0000256" key="10">
    <source>
        <dbReference type="SAM" id="Phobius"/>
    </source>
</evidence>
<keyword evidence="3" id="KW-0963">Cytoplasm</keyword>
<dbReference type="InterPro" id="IPR028168">
    <property type="entry name" value="KASH5_CC"/>
</dbReference>
<evidence type="ECO:0000256" key="9">
    <source>
        <dbReference type="SAM" id="MobiDB-lite"/>
    </source>
</evidence>
<feature type="region of interest" description="Disordered" evidence="9">
    <location>
        <begin position="725"/>
        <end position="794"/>
    </location>
</feature>
<keyword evidence="5 10" id="KW-1133">Transmembrane helix</keyword>
<sequence>MSGFVDGLCPVLKSPVLNGRQSSMTSLQGSENGSGGLPSSPFRKALSGHIMARTPGQSSPSSKSIMKQKSPSPRIQNGSFKQTSNSKTTMSHSKKQSTLTPKMPYKQDSPATSIPEMSPFRQALSSKITCSNQGSQSPRKQCTQEKQSPRIHPNSESSIQLTNSPEKKQNEGIKPSYFGQMKVDKTRQELELSPQNCLENSPKGNGTFGGLTEDDVIDCLFFSCGGGLQQSVPTSRLLDYLQCSIVDNYETRSLLKNLALTFDPEGVDVEIDLKTYRCCIQNWIQKIKQSNHESDDEIPEDPLPGPTSHTYSTKPTLQMCGLQAQGPHMQGSQALGSHKAFHKHSENNFGRDVEHHMPESMDVYPEHHYGEEGDLSQEYTVGSLEASGGQNSQSEHVDVIALTGQVEELQHQNKNLCEENRQLETQLDAAEDTVQQLYRETEQLNKKLQSQAALSERLKQLQCENEELKSTIMTLELSKKALEKTVNKLHYENSNLENHKSLLEEKVLQIKGELDEAHSQQQELQTSLCQKKHECIKVQSLSDLHEAQLTQKSTKLDELLSLLNELTRANEVLKTEKTELHNELVEVRRTVASLEERQRCATPLLDSTDDDIMPIKLAPTASSTPFRQPASLGSELRDQIMVDDTDLPSPLCEKPFELRPPSFNNEYFAECVAERDWQAEEDEIAALLQQKTTGMKDGIENITSQFNKKKEFVLEQIQQLSTFRPNSPVLSSRLPSNIPRSPRFPSNLPRSPRLPSNLASSPRLLNNPSKSPHPSPKMTISGNIGKSPLSSPLHKGIKKLQVGGAKIESGSGKLPVGVKSVNQDVAPSPKVVQQRLKEELEGFAVQVAALDRAKQMSDRRAEKLANVVRRLKDRNETQRLEHEASIRKLEETFDFDNSIEQRLGSLATQLEAERKYVTDLENKLQSISKDLRVSQDKYNSISKAYTDLQYQYRKMEVEHSDLKRSNTELTEQCTKVKGDMSDVQEELIKSKEVIAQEKKKAEQLESLHTMCMENESVQIYQRLQYHMEVLAQSTNRMSSRAEVLESVHQERRLSSAIEVMVQHTENLKRLYEREHHELEETRRILQENNLYTPSTSPDIAGECTIGKRSMSVTEGATSLKETRRRASVAVGALGRQASVSNDPKSQSIVASTSAGNKNSIFSVVRRASMADKGDSSPTGQSELSPILSSPTLEKTQELNPNDIKESLQPVVVSNGSTSASIDTISSSTLASPTSQGTTLVRRSVTYSKDGSDKSIDHKANCNEEEIFQKGYEEGIKAKVSQDLEDLREQQKVFCDTLEDLMDQSEIAEQMEACESRETSIEKVSKIKPRHELINSKFSWDKSGKQMRFLLACILFGIAVLTVLFTLMTGGPASNTDTSVEEMLRPHISVRHYRAPPS</sequence>
<evidence type="ECO:0000259" key="11">
    <source>
        <dbReference type="Pfam" id="PF14662"/>
    </source>
</evidence>
<feature type="domain" description="KASH5-like coiled-coil" evidence="11">
    <location>
        <begin position="405"/>
        <end position="584"/>
    </location>
</feature>
<organism evidence="12 13">
    <name type="scientific">Owenia fusiformis</name>
    <name type="common">Polychaete worm</name>
    <dbReference type="NCBI Taxonomy" id="6347"/>
    <lineage>
        <taxon>Eukaryota</taxon>
        <taxon>Metazoa</taxon>
        <taxon>Spiralia</taxon>
        <taxon>Lophotrochozoa</taxon>
        <taxon>Annelida</taxon>
        <taxon>Polychaeta</taxon>
        <taxon>Sedentaria</taxon>
        <taxon>Canalipalpata</taxon>
        <taxon>Sabellida</taxon>
        <taxon>Oweniida</taxon>
        <taxon>Oweniidae</taxon>
        <taxon>Owenia</taxon>
    </lineage>
</organism>
<feature type="coiled-coil region" evidence="8">
    <location>
        <begin position="1061"/>
        <end position="1088"/>
    </location>
</feature>
<dbReference type="InterPro" id="IPR008677">
    <property type="entry name" value="MRVI1"/>
</dbReference>
<gene>
    <name evidence="12" type="ORF">OFUS_LOCUS22901</name>
</gene>
<dbReference type="Proteomes" id="UP000749559">
    <property type="component" value="Unassembled WGS sequence"/>
</dbReference>
<dbReference type="Pfam" id="PF05781">
    <property type="entry name" value="MRVI1"/>
    <property type="match status" value="1"/>
</dbReference>
<evidence type="ECO:0000256" key="3">
    <source>
        <dbReference type="ARBA" id="ARBA00022490"/>
    </source>
</evidence>
<feature type="compositionally biased region" description="Polar residues" evidence="9">
    <location>
        <begin position="154"/>
        <end position="164"/>
    </location>
</feature>
<feature type="region of interest" description="Disordered" evidence="9">
    <location>
        <begin position="1168"/>
        <end position="1192"/>
    </location>
</feature>
<evidence type="ECO:0000256" key="2">
    <source>
        <dbReference type="ARBA" id="ARBA00004496"/>
    </source>
</evidence>
<feature type="compositionally biased region" description="Polar residues" evidence="9">
    <location>
        <begin position="725"/>
        <end position="735"/>
    </location>
</feature>
<dbReference type="GO" id="GO:0016020">
    <property type="term" value="C:membrane"/>
    <property type="evidence" value="ECO:0007669"/>
    <property type="project" value="UniProtKB-SubCell"/>
</dbReference>
<feature type="compositionally biased region" description="Polar residues" evidence="9">
    <location>
        <begin position="1175"/>
        <end position="1192"/>
    </location>
</feature>
<accession>A0A8S4Q2R2</accession>